<accession>A0A644ZV93</accession>
<comment type="caution">
    <text evidence="1">The sequence shown here is derived from an EMBL/GenBank/DDBJ whole genome shotgun (WGS) entry which is preliminary data.</text>
</comment>
<proteinExistence type="predicted"/>
<reference evidence="1" key="1">
    <citation type="submission" date="2019-08" db="EMBL/GenBank/DDBJ databases">
        <authorList>
            <person name="Kucharzyk K."/>
            <person name="Murdoch R.W."/>
            <person name="Higgins S."/>
            <person name="Loffler F."/>
        </authorList>
    </citation>
    <scope>NUCLEOTIDE SEQUENCE</scope>
</reference>
<sequence>MQRREDQFHFFAHFMDKGRIDGHCFDKIKVSCIDLFPKHFDQARCFQLCFIAHLDGQWIFNCSHIISQSVRIGRWHLAAVVSIDFITVVISRVMARCDHDAR</sequence>
<protein>
    <submittedName>
        <fullName evidence="1">Uncharacterized protein</fullName>
    </submittedName>
</protein>
<dbReference type="EMBL" id="VSSQ01010640">
    <property type="protein sequence ID" value="MPM44845.1"/>
    <property type="molecule type" value="Genomic_DNA"/>
</dbReference>
<evidence type="ECO:0000313" key="1">
    <source>
        <dbReference type="EMBL" id="MPM44845.1"/>
    </source>
</evidence>
<organism evidence="1">
    <name type="scientific">bioreactor metagenome</name>
    <dbReference type="NCBI Taxonomy" id="1076179"/>
    <lineage>
        <taxon>unclassified sequences</taxon>
        <taxon>metagenomes</taxon>
        <taxon>ecological metagenomes</taxon>
    </lineage>
</organism>
<name>A0A644ZV93_9ZZZZ</name>
<dbReference type="AlphaFoldDB" id="A0A644ZV93"/>
<gene>
    <name evidence="1" type="ORF">SDC9_91527</name>
</gene>